<organism evidence="2 3">
    <name type="scientific">Funneliformis mosseae</name>
    <name type="common">Endomycorrhizal fungus</name>
    <name type="synonym">Glomus mosseae</name>
    <dbReference type="NCBI Taxonomy" id="27381"/>
    <lineage>
        <taxon>Eukaryota</taxon>
        <taxon>Fungi</taxon>
        <taxon>Fungi incertae sedis</taxon>
        <taxon>Mucoromycota</taxon>
        <taxon>Glomeromycotina</taxon>
        <taxon>Glomeromycetes</taxon>
        <taxon>Glomerales</taxon>
        <taxon>Glomeraceae</taxon>
        <taxon>Funneliformis</taxon>
    </lineage>
</organism>
<evidence type="ECO:0000313" key="2">
    <source>
        <dbReference type="EMBL" id="CAG8731677.1"/>
    </source>
</evidence>
<accession>A0A9N9NHL9</accession>
<dbReference type="AlphaFoldDB" id="A0A9N9NHL9"/>
<comment type="caution">
    <text evidence="2">The sequence shown here is derived from an EMBL/GenBank/DDBJ whole genome shotgun (WGS) entry which is preliminary data.</text>
</comment>
<feature type="non-terminal residue" evidence="2">
    <location>
        <position position="142"/>
    </location>
</feature>
<feature type="region of interest" description="Disordered" evidence="1">
    <location>
        <begin position="106"/>
        <end position="142"/>
    </location>
</feature>
<reference evidence="2" key="1">
    <citation type="submission" date="2021-06" db="EMBL/GenBank/DDBJ databases">
        <authorList>
            <person name="Kallberg Y."/>
            <person name="Tangrot J."/>
            <person name="Rosling A."/>
        </authorList>
    </citation>
    <scope>NUCLEOTIDE SEQUENCE</scope>
    <source>
        <strain evidence="2">87-6 pot B 2015</strain>
    </source>
</reference>
<dbReference type="Proteomes" id="UP000789375">
    <property type="component" value="Unassembled WGS sequence"/>
</dbReference>
<name>A0A9N9NHL9_FUNMO</name>
<dbReference type="EMBL" id="CAJVPP010017111">
    <property type="protein sequence ID" value="CAG8731677.1"/>
    <property type="molecule type" value="Genomic_DNA"/>
</dbReference>
<evidence type="ECO:0000313" key="3">
    <source>
        <dbReference type="Proteomes" id="UP000789375"/>
    </source>
</evidence>
<keyword evidence="3" id="KW-1185">Reference proteome</keyword>
<protein>
    <submittedName>
        <fullName evidence="2">16689_t:CDS:1</fullName>
    </submittedName>
</protein>
<proteinExistence type="predicted"/>
<evidence type="ECO:0000256" key="1">
    <source>
        <dbReference type="SAM" id="MobiDB-lite"/>
    </source>
</evidence>
<sequence length="142" mass="16571">EVTDKLHNAKYWKRPLSEWNLNTYEQFYAEQHPKESKESFCRVLGKEIEVLKKHLKRNSKEGLKLSDLKSQLKGSIFIRFQECGDIDENSKDVLRSVFTYTEKSDPVTLGSRKKGTRKENVPPKRSNVVIEEAEGERASKRK</sequence>
<gene>
    <name evidence="2" type="ORF">FMOSSE_LOCUS15678</name>
</gene>